<gene>
    <name evidence="1" type="ORF">MBLL_04760</name>
</gene>
<organism evidence="1">
    <name type="scientific">Methylobacterium bullatum</name>
    <dbReference type="NCBI Taxonomy" id="570505"/>
    <lineage>
        <taxon>Bacteria</taxon>
        <taxon>Pseudomonadati</taxon>
        <taxon>Pseudomonadota</taxon>
        <taxon>Alphaproteobacteria</taxon>
        <taxon>Hyphomicrobiales</taxon>
        <taxon>Methylobacteriaceae</taxon>
        <taxon>Methylobacterium</taxon>
    </lineage>
</organism>
<dbReference type="RefSeq" id="WP_339164385.1">
    <property type="nucleotide sequence ID" value="NZ_LR743514.1"/>
</dbReference>
<proteinExistence type="predicted"/>
<evidence type="ECO:0000313" key="1">
    <source>
        <dbReference type="EMBL" id="CAA2145633.1"/>
    </source>
</evidence>
<keyword evidence="1" id="KW-0614">Plasmid</keyword>
<dbReference type="AlphaFoldDB" id="A0A679KE26"/>
<accession>A0A679KE26</accession>
<protein>
    <submittedName>
        <fullName evidence="1">Uncharacterized protein</fullName>
    </submittedName>
</protein>
<name>A0A679KE26_9HYPH</name>
<sequence>MRSPFDVFPPNVFEAARLAREAIAPISTLREQMKVFESGSVRQLTEQMRRDEEMRRALIPHSELLDRFRNVSGFALTQAEHHRRWREMFSPSVLNQVHTAAQLTQSFALPNAMEQFRTPVDSLADKLLHLQSFDLLRQPAYMDAFNRTSALSDVLAESMRVGPALREARREFTLGPIPAFDTLANYRNFLDAAGLHLPRWPRLRLLSVAEKRRRFRARLKQKTEPAHVKRAKSLVHRYELTLREILDAVMARTYGEDWAETRLPLCNCNSLLGKWRKRGGDVLDHADYAHYALIMSHPEHFGAVFEAGFDDPVALAALLNDAGRLRAASHHARAFSLEDLRDLRVTWNTLETGLLAFTGEYELEL</sequence>
<geneLocation type="plasmid" evidence="1">
    <name>5</name>
</geneLocation>
<dbReference type="EMBL" id="LR743514">
    <property type="protein sequence ID" value="CAA2145633.1"/>
    <property type="molecule type" value="Genomic_DNA"/>
</dbReference>
<reference evidence="1" key="1">
    <citation type="submission" date="2019-12" db="EMBL/GenBank/DDBJ databases">
        <authorList>
            <person name="Cremers G."/>
        </authorList>
    </citation>
    <scope>NUCLEOTIDE SEQUENCE</scope>
    <source>
        <strain evidence="1">Mbul2</strain>
        <plasmid evidence="1">5</plasmid>
    </source>
</reference>